<dbReference type="HOGENOM" id="CLU_082093_4_3_2"/>
<dbReference type="PANTHER" id="PTHR30461:SF2">
    <property type="entry name" value="SERINE RECOMBINASE PINE-RELATED"/>
    <property type="match status" value="1"/>
</dbReference>
<gene>
    <name evidence="4" type="ORF">MetMK1DRAFT_00014520</name>
</gene>
<dbReference type="Gene3D" id="1.10.287.2170">
    <property type="match status" value="1"/>
</dbReference>
<feature type="domain" description="Resolvase/invertase-type recombinase catalytic" evidence="3">
    <location>
        <begin position="1"/>
        <end position="128"/>
    </location>
</feature>
<accession>H2C453</accession>
<dbReference type="AlphaFoldDB" id="H2C453"/>
<dbReference type="InterPro" id="IPR006119">
    <property type="entry name" value="Resolv_N"/>
</dbReference>
<name>H2C453_9CREN</name>
<evidence type="ECO:0000259" key="3">
    <source>
        <dbReference type="PROSITE" id="PS51736"/>
    </source>
</evidence>
<evidence type="ECO:0000256" key="1">
    <source>
        <dbReference type="ARBA" id="ARBA00023125"/>
    </source>
</evidence>
<dbReference type="Proteomes" id="UP000003980">
    <property type="component" value="Unassembled WGS sequence"/>
</dbReference>
<sequence length="128" mass="14669">MERQLGALREWVRKTLGEVSVIEVKDIGSGLKEDRGGLKKLIELAKRRQIDAVVVAYKDRLTRFGFEYLVELFKAYGVNVIVASQDDKDHTQELVEDFVEIVKSFASRIYGQEYEKVVKCVENVEKDG</sequence>
<dbReference type="Gene3D" id="3.40.50.1390">
    <property type="entry name" value="Resolvase, N-terminal catalytic domain"/>
    <property type="match status" value="1"/>
</dbReference>
<organism evidence="4 5">
    <name type="scientific">Metallosphaera yellowstonensis MK1</name>
    <dbReference type="NCBI Taxonomy" id="671065"/>
    <lineage>
        <taxon>Archaea</taxon>
        <taxon>Thermoproteota</taxon>
        <taxon>Thermoprotei</taxon>
        <taxon>Sulfolobales</taxon>
        <taxon>Sulfolobaceae</taxon>
        <taxon>Metallosphaera</taxon>
    </lineage>
</organism>
<dbReference type="STRING" id="671065.MetMK1DRAFT_00014520"/>
<dbReference type="SMART" id="SM00857">
    <property type="entry name" value="Resolvase"/>
    <property type="match status" value="1"/>
</dbReference>
<keyword evidence="2" id="KW-0233">DNA recombination</keyword>
<evidence type="ECO:0000313" key="4">
    <source>
        <dbReference type="EMBL" id="EHP70948.1"/>
    </source>
</evidence>
<reference evidence="4 5" key="1">
    <citation type="submission" date="2012-01" db="EMBL/GenBank/DDBJ databases">
        <title>Improved High-Quality Draft sequence of Metallosphaera yellowstonensis MK1.</title>
        <authorList>
            <consortium name="US DOE Joint Genome Institute"/>
            <person name="Lucas S."/>
            <person name="Han J."/>
            <person name="Cheng J.-F."/>
            <person name="Goodwin L."/>
            <person name="Pitluck S."/>
            <person name="Peters L."/>
            <person name="Teshima H."/>
            <person name="Detter J.C."/>
            <person name="Han C."/>
            <person name="Tapia R."/>
            <person name="Land M."/>
            <person name="Hauser L."/>
            <person name="Kyrpides N."/>
            <person name="Kozubal M."/>
            <person name="Macur R.E."/>
            <person name="Jay Z."/>
            <person name="Inskeep W."/>
            <person name="Woyke T."/>
        </authorList>
    </citation>
    <scope>NUCLEOTIDE SEQUENCE [LARGE SCALE GENOMIC DNA]</scope>
    <source>
        <strain evidence="4 5">MK1</strain>
    </source>
</reference>
<dbReference type="PANTHER" id="PTHR30461">
    <property type="entry name" value="DNA-INVERTASE FROM LAMBDOID PROPHAGE"/>
    <property type="match status" value="1"/>
</dbReference>
<dbReference type="EMBL" id="JH597761">
    <property type="protein sequence ID" value="EHP70948.1"/>
    <property type="molecule type" value="Genomic_DNA"/>
</dbReference>
<dbReference type="InterPro" id="IPR050639">
    <property type="entry name" value="SSR_resolvase"/>
</dbReference>
<protein>
    <submittedName>
        <fullName evidence="4">Putative site-specific integrase-resolvase</fullName>
    </submittedName>
</protein>
<dbReference type="InterPro" id="IPR048046">
    <property type="entry name" value="Transpos_IS607"/>
</dbReference>
<dbReference type="SUPFAM" id="SSF53041">
    <property type="entry name" value="Resolvase-like"/>
    <property type="match status" value="1"/>
</dbReference>
<evidence type="ECO:0000313" key="5">
    <source>
        <dbReference type="Proteomes" id="UP000003980"/>
    </source>
</evidence>
<proteinExistence type="predicted"/>
<dbReference type="GO" id="GO:0000150">
    <property type="term" value="F:DNA strand exchange activity"/>
    <property type="evidence" value="ECO:0007669"/>
    <property type="project" value="InterPro"/>
</dbReference>
<dbReference type="PROSITE" id="PS51736">
    <property type="entry name" value="RECOMBINASES_3"/>
    <property type="match status" value="1"/>
</dbReference>
<keyword evidence="5" id="KW-1185">Reference proteome</keyword>
<keyword evidence="1" id="KW-0238">DNA-binding</keyword>
<dbReference type="InterPro" id="IPR036162">
    <property type="entry name" value="Resolvase-like_N_sf"/>
</dbReference>
<evidence type="ECO:0000256" key="2">
    <source>
        <dbReference type="ARBA" id="ARBA00023172"/>
    </source>
</evidence>
<dbReference type="NCBIfam" id="NF033518">
    <property type="entry name" value="transpos_IS607"/>
    <property type="match status" value="1"/>
</dbReference>
<dbReference type="eggNOG" id="arCOG03164">
    <property type="taxonomic scope" value="Archaea"/>
</dbReference>
<dbReference type="Pfam" id="PF00239">
    <property type="entry name" value="Resolvase"/>
    <property type="match status" value="1"/>
</dbReference>
<dbReference type="GO" id="GO:0003677">
    <property type="term" value="F:DNA binding"/>
    <property type="evidence" value="ECO:0007669"/>
    <property type="project" value="UniProtKB-KW"/>
</dbReference>